<evidence type="ECO:0000313" key="1">
    <source>
        <dbReference type="Proteomes" id="UP000046395"/>
    </source>
</evidence>
<dbReference type="WBParaSite" id="TMUE_1000002726.1">
    <property type="protein sequence ID" value="TMUE_1000002726.1"/>
    <property type="gene ID" value="WBGene00295225"/>
</dbReference>
<sequence>MSDQHSGSAIDQNVQMCTSLLIKEWRSFRNVFSPHRSWPPEPTSNGTTRLGELNEAMEFHTQVLRLTNSHQTSLLDMKTVAPLWVNSRSPLRNESSILCDDAVHVSSVLTWGIRYATICEWLTTSIDLLNGHGVSNLKAKSLLVAAKAARKLSSFTFAEECLSNFRTFPHTTTKDVATWIN</sequence>
<dbReference type="Proteomes" id="UP000046395">
    <property type="component" value="Unassembled WGS sequence"/>
</dbReference>
<proteinExistence type="predicted"/>
<protein>
    <submittedName>
        <fullName evidence="2">PIK-related kinase FAT domain-containing protein</fullName>
    </submittedName>
</protein>
<reference evidence="2" key="1">
    <citation type="submission" date="2019-12" db="UniProtKB">
        <authorList>
            <consortium name="WormBaseParasite"/>
        </authorList>
    </citation>
    <scope>IDENTIFICATION</scope>
</reference>
<organism evidence="1 2">
    <name type="scientific">Trichuris muris</name>
    <name type="common">Mouse whipworm</name>
    <dbReference type="NCBI Taxonomy" id="70415"/>
    <lineage>
        <taxon>Eukaryota</taxon>
        <taxon>Metazoa</taxon>
        <taxon>Ecdysozoa</taxon>
        <taxon>Nematoda</taxon>
        <taxon>Enoplea</taxon>
        <taxon>Dorylaimia</taxon>
        <taxon>Trichinellida</taxon>
        <taxon>Trichuridae</taxon>
        <taxon>Trichuris</taxon>
    </lineage>
</organism>
<dbReference type="AlphaFoldDB" id="A0A5S6Q619"/>
<keyword evidence="1" id="KW-1185">Reference proteome</keyword>
<accession>A0A5S6Q619</accession>
<evidence type="ECO:0000313" key="2">
    <source>
        <dbReference type="WBParaSite" id="TMUE_1000002726.1"/>
    </source>
</evidence>
<name>A0A5S6Q619_TRIMR</name>
<dbReference type="STRING" id="70415.A0A5S6Q619"/>